<evidence type="ECO:0000313" key="2">
    <source>
        <dbReference type="EMBL" id="CAD8175152.1"/>
    </source>
</evidence>
<dbReference type="Proteomes" id="UP000683925">
    <property type="component" value="Unassembled WGS sequence"/>
</dbReference>
<evidence type="ECO:0000256" key="1">
    <source>
        <dbReference type="SAM" id="Coils"/>
    </source>
</evidence>
<proteinExistence type="predicted"/>
<feature type="coiled-coil region" evidence="1">
    <location>
        <begin position="14"/>
        <end position="103"/>
    </location>
</feature>
<sequence>MNSQIDPHLVQNTVMQLNKENNELKQQLTNLQKELEKQVQLSKEALEWKEKYERLHKQNHTLDHEKKQLLEEIRKLKEEIKNLENSVQQLEEKTKDLKDYEQVKANSIIVQQDNLELTRQLEKIKSNELFLIKPKTIIENTKQYYSLNLQWEKNIQNLQLTYKLENDGLVLEGYGETGDKQIIYQQIYDLGKKILKQKDRPLISLKQSQMILTFEV</sequence>
<keyword evidence="3" id="KW-1185">Reference proteome</keyword>
<dbReference type="OMA" id="RLHKQNH"/>
<gene>
    <name evidence="2" type="ORF">POCTA_138.1.T0650050</name>
</gene>
<dbReference type="EMBL" id="CAJJDP010000064">
    <property type="protein sequence ID" value="CAD8175152.1"/>
    <property type="molecule type" value="Genomic_DNA"/>
</dbReference>
<name>A0A8S1VI66_PAROT</name>
<protein>
    <submittedName>
        <fullName evidence="2">Uncharacterized protein</fullName>
    </submittedName>
</protein>
<keyword evidence="1" id="KW-0175">Coiled coil</keyword>
<reference evidence="2" key="1">
    <citation type="submission" date="2021-01" db="EMBL/GenBank/DDBJ databases">
        <authorList>
            <consortium name="Genoscope - CEA"/>
            <person name="William W."/>
        </authorList>
    </citation>
    <scope>NUCLEOTIDE SEQUENCE</scope>
</reference>
<accession>A0A8S1VI66</accession>
<organism evidence="2 3">
    <name type="scientific">Paramecium octaurelia</name>
    <dbReference type="NCBI Taxonomy" id="43137"/>
    <lineage>
        <taxon>Eukaryota</taxon>
        <taxon>Sar</taxon>
        <taxon>Alveolata</taxon>
        <taxon>Ciliophora</taxon>
        <taxon>Intramacronucleata</taxon>
        <taxon>Oligohymenophorea</taxon>
        <taxon>Peniculida</taxon>
        <taxon>Parameciidae</taxon>
        <taxon>Paramecium</taxon>
    </lineage>
</organism>
<dbReference type="OrthoDB" id="305294at2759"/>
<comment type="caution">
    <text evidence="2">The sequence shown here is derived from an EMBL/GenBank/DDBJ whole genome shotgun (WGS) entry which is preliminary data.</text>
</comment>
<dbReference type="AlphaFoldDB" id="A0A8S1VI66"/>
<evidence type="ECO:0000313" key="3">
    <source>
        <dbReference type="Proteomes" id="UP000683925"/>
    </source>
</evidence>